<comment type="similarity">
    <text evidence="2">Belongs to the glycosyl hydrolase 88 family.</text>
</comment>
<sequence>MSAVSTKELPETNSDQMSDSSRSSIERDDDTQLTTPCTSSPPSECGHVEMFSDVVKTGRTIPDMTELYSENITAKVLRTAQAAVGSLPGAFPEIVPQGASSNGSYVLREAEFWTCGFFPGTLGLMLEWLIRYPHSIELADVGISISQLRSAIKSMFQTWMEPLYGMDDRTDTHDLGFIIMPALRLNWELSGDIRSLDSIIRAARSLATRWVPSAKVLRSWDLLKKKDIEILDQKTNVIVIIDSMCNLDLLYYASRHAKDPSLAEMATAHAMTVLKSHLRPEPALTESKECFKGQWFSTCHVADIDPQTGEIKCRLSAQGYDSESTWSRGQAWAILGYAQTYAWTKDCQFLDVACGLAEYFLYRIEGLPSSVMRGKHVPLWDFDAPSDDDFDPLRDSSAGVIAANGMLMMSEALFNNGSATLALRYRNAAMTIVQDTLDFALAPERAVILPGPYQSLRAAEHEPGYRFDSLLKFGTANNNASARKRYANHGLVYGDYYLVEFGNRLLRMGLA</sequence>
<feature type="region of interest" description="Disordered" evidence="3">
    <location>
        <begin position="1"/>
        <end position="43"/>
    </location>
</feature>
<dbReference type="SUPFAM" id="SSF48208">
    <property type="entry name" value="Six-hairpin glycosidases"/>
    <property type="match status" value="1"/>
</dbReference>
<dbReference type="GO" id="GO:0052757">
    <property type="term" value="F:chondroitin hydrolase activity"/>
    <property type="evidence" value="ECO:0007669"/>
    <property type="project" value="TreeGrafter"/>
</dbReference>
<protein>
    <submittedName>
        <fullName evidence="4">Unsaturated glucuronyl hydrolase</fullName>
    </submittedName>
</protein>
<dbReference type="GO" id="GO:0000272">
    <property type="term" value="P:polysaccharide catabolic process"/>
    <property type="evidence" value="ECO:0007669"/>
    <property type="project" value="TreeGrafter"/>
</dbReference>
<dbReference type="PANTHER" id="PTHR36845:SF1">
    <property type="entry name" value="HYDROLASE, PUTATIVE (AFU_ORTHOLOGUE AFUA_7G05090)-RELATED"/>
    <property type="match status" value="1"/>
</dbReference>
<evidence type="ECO:0000256" key="2">
    <source>
        <dbReference type="ARBA" id="ARBA00038358"/>
    </source>
</evidence>
<evidence type="ECO:0000256" key="3">
    <source>
        <dbReference type="SAM" id="MobiDB-lite"/>
    </source>
</evidence>
<evidence type="ECO:0000313" key="5">
    <source>
        <dbReference type="Proteomes" id="UP000660729"/>
    </source>
</evidence>
<organism evidence="4 5">
    <name type="scientific">Pseudocercospora fuligena</name>
    <dbReference type="NCBI Taxonomy" id="685502"/>
    <lineage>
        <taxon>Eukaryota</taxon>
        <taxon>Fungi</taxon>
        <taxon>Dikarya</taxon>
        <taxon>Ascomycota</taxon>
        <taxon>Pezizomycotina</taxon>
        <taxon>Dothideomycetes</taxon>
        <taxon>Dothideomycetidae</taxon>
        <taxon>Mycosphaerellales</taxon>
        <taxon>Mycosphaerellaceae</taxon>
        <taxon>Pseudocercospora</taxon>
    </lineage>
</organism>
<dbReference type="PANTHER" id="PTHR36845">
    <property type="entry name" value="HYDROLASE, PUTATIVE (AFU_ORTHOLOGUE AFUA_7G05090)-RELATED"/>
    <property type="match status" value="1"/>
</dbReference>
<dbReference type="Proteomes" id="UP000660729">
    <property type="component" value="Unassembled WGS sequence"/>
</dbReference>
<keyword evidence="5" id="KW-1185">Reference proteome</keyword>
<dbReference type="InterPro" id="IPR012341">
    <property type="entry name" value="6hp_glycosidase-like_sf"/>
</dbReference>
<dbReference type="Gene3D" id="1.50.10.10">
    <property type="match status" value="1"/>
</dbReference>
<dbReference type="AlphaFoldDB" id="A0A8H6RGU8"/>
<dbReference type="InterPro" id="IPR008928">
    <property type="entry name" value="6-hairpin_glycosidase_sf"/>
</dbReference>
<proteinExistence type="inferred from homology"/>
<evidence type="ECO:0000256" key="1">
    <source>
        <dbReference type="ARBA" id="ARBA00022801"/>
    </source>
</evidence>
<evidence type="ECO:0000313" key="4">
    <source>
        <dbReference type="EMBL" id="KAF7191595.1"/>
    </source>
</evidence>
<feature type="compositionally biased region" description="Low complexity" evidence="3">
    <location>
        <begin position="14"/>
        <end position="23"/>
    </location>
</feature>
<name>A0A8H6RGU8_9PEZI</name>
<dbReference type="OrthoDB" id="2317065at2759"/>
<accession>A0A8H6RGU8</accession>
<keyword evidence="1 4" id="KW-0378">Hydrolase</keyword>
<comment type="caution">
    <text evidence="4">The sequence shown here is derived from an EMBL/GenBank/DDBJ whole genome shotgun (WGS) entry which is preliminary data.</text>
</comment>
<dbReference type="EMBL" id="JABCIY010000157">
    <property type="protein sequence ID" value="KAF7191595.1"/>
    <property type="molecule type" value="Genomic_DNA"/>
</dbReference>
<reference evidence="4" key="1">
    <citation type="submission" date="2020-04" db="EMBL/GenBank/DDBJ databases">
        <title>Draft genome resource of the tomato pathogen Pseudocercospora fuligena.</title>
        <authorList>
            <person name="Zaccaron A."/>
        </authorList>
    </citation>
    <scope>NUCLEOTIDE SEQUENCE</scope>
    <source>
        <strain evidence="4">PF001</strain>
    </source>
</reference>
<dbReference type="InterPro" id="IPR052369">
    <property type="entry name" value="UG_Glycosaminoglycan_Hydrolase"/>
</dbReference>
<feature type="compositionally biased region" description="Polar residues" evidence="3">
    <location>
        <begin position="32"/>
        <end position="42"/>
    </location>
</feature>
<gene>
    <name evidence="4" type="ORF">HII31_07097</name>
</gene>